<keyword evidence="2" id="KW-0472">Membrane</keyword>
<keyword evidence="2" id="KW-0812">Transmembrane</keyword>
<evidence type="ECO:0000256" key="2">
    <source>
        <dbReference type="SAM" id="Phobius"/>
    </source>
</evidence>
<feature type="transmembrane region" description="Helical" evidence="2">
    <location>
        <begin position="588"/>
        <end position="610"/>
    </location>
</feature>
<protein>
    <submittedName>
        <fullName evidence="3">Uncharacterized protein</fullName>
    </submittedName>
</protein>
<organism evidence="3 4">
    <name type="scientific">Apiospora hydei</name>
    <dbReference type="NCBI Taxonomy" id="1337664"/>
    <lineage>
        <taxon>Eukaryota</taxon>
        <taxon>Fungi</taxon>
        <taxon>Dikarya</taxon>
        <taxon>Ascomycota</taxon>
        <taxon>Pezizomycotina</taxon>
        <taxon>Sordariomycetes</taxon>
        <taxon>Xylariomycetidae</taxon>
        <taxon>Amphisphaeriales</taxon>
        <taxon>Apiosporaceae</taxon>
        <taxon>Apiospora</taxon>
    </lineage>
</organism>
<proteinExistence type="predicted"/>
<dbReference type="RefSeq" id="XP_066670914.1">
    <property type="nucleotide sequence ID" value="XM_066807296.1"/>
</dbReference>
<dbReference type="PANTHER" id="PTHR35394">
    <property type="entry name" value="DUF3176 DOMAIN-CONTAINING PROTEIN"/>
    <property type="match status" value="1"/>
</dbReference>
<evidence type="ECO:0000256" key="1">
    <source>
        <dbReference type="SAM" id="MobiDB-lite"/>
    </source>
</evidence>
<keyword evidence="4" id="KW-1185">Reference proteome</keyword>
<dbReference type="GeneID" id="92040356"/>
<evidence type="ECO:0000313" key="3">
    <source>
        <dbReference type="EMBL" id="KAK8088020.1"/>
    </source>
</evidence>
<dbReference type="InterPro" id="IPR021514">
    <property type="entry name" value="DUF3176"/>
</dbReference>
<keyword evidence="2" id="KW-1133">Transmembrane helix</keyword>
<dbReference type="Proteomes" id="UP001433268">
    <property type="component" value="Unassembled WGS sequence"/>
</dbReference>
<dbReference type="PANTHER" id="PTHR35394:SF6">
    <property type="entry name" value="DUF3176 DOMAIN-CONTAINING PROTEIN"/>
    <property type="match status" value="1"/>
</dbReference>
<feature type="region of interest" description="Disordered" evidence="1">
    <location>
        <begin position="1"/>
        <end position="32"/>
    </location>
</feature>
<name>A0ABR1WY00_9PEZI</name>
<evidence type="ECO:0000313" key="4">
    <source>
        <dbReference type="Proteomes" id="UP001433268"/>
    </source>
</evidence>
<feature type="transmembrane region" description="Helical" evidence="2">
    <location>
        <begin position="226"/>
        <end position="244"/>
    </location>
</feature>
<accession>A0ABR1WY00</accession>
<gene>
    <name evidence="3" type="ORF">PG997_002981</name>
</gene>
<reference evidence="3 4" key="1">
    <citation type="submission" date="2023-01" db="EMBL/GenBank/DDBJ databases">
        <title>Analysis of 21 Apiospora genomes using comparative genomics revels a genus with tremendous synthesis potential of carbohydrate active enzymes and secondary metabolites.</title>
        <authorList>
            <person name="Sorensen T."/>
        </authorList>
    </citation>
    <scope>NUCLEOTIDE SEQUENCE [LARGE SCALE GENOMIC DNA]</scope>
    <source>
        <strain evidence="3 4">CBS 114990</strain>
    </source>
</reference>
<feature type="transmembrane region" description="Helical" evidence="2">
    <location>
        <begin position="159"/>
        <end position="180"/>
    </location>
</feature>
<comment type="caution">
    <text evidence="3">The sequence shown here is derived from an EMBL/GenBank/DDBJ whole genome shotgun (WGS) entry which is preliminary data.</text>
</comment>
<dbReference type="EMBL" id="JAQQWN010000004">
    <property type="protein sequence ID" value="KAK8088020.1"/>
    <property type="molecule type" value="Genomic_DNA"/>
</dbReference>
<dbReference type="Pfam" id="PF11374">
    <property type="entry name" value="DUF3176"/>
    <property type="match status" value="1"/>
</dbReference>
<sequence>MAHYAPIQDLSYDSQLSPKGGTPNQEEHSADVGDASMAVPELAIYHDQENTVSIELEEVERSWNDAALLTAKSSRVPSGSSETLGKGASPFAAVHPLQGATPSLKSSNEGSGPPRAWYKDGTWTIEIVTMFVSLAALAAIIGLIAHYDRRSLYEWPYRLTLNTAIAVLATMSVTTLGISLQNGLSQMKWIRFKESKVPLSDMETFDEASRGVVGAIKLLASRRGGLLGSAGAIIAILTLAFSPFSQQIVTYELRAVNHPQNATIPRALNFTGALPGTTSPTGYVPVLPLKSAVYNGLFAENGRPAASLKFDCQTGNCTWPVFDTLGVCYECVPLTSVLTKYCGGNPANASDCGWQVPQGAKLNDSRQVFSMTPYIPSAAGDMPYSTILRLIFMGTEAADGPAGNSNPWAKQCSLSACLQTINATVSVGALAENVTHTVVNQTVIDTTTQASGTDLGVYVTDKNNTSPSSASYLLGQDSMLSLRGWFTSVFAAGGATRTTNNSTITINDRTVAVNLTVGISNGTTFFDSDIVTAFYWNYYEYAQPGQDGLAMLMADVATSVTVAFRSLWGAEPVHGPAVSTESYIHVRWGFLVLPVLVVLGADLFLVGAIYRTQKTRTRPLKSSALAMLFHGLEDDTRARFGSTDSLQEKKKQAKKFRVQLDESYDRGSVLRGVMDHSHLVSSKRGQESARGNVRVSTCKHEFRLL</sequence>
<feature type="transmembrane region" description="Helical" evidence="2">
    <location>
        <begin position="123"/>
        <end position="147"/>
    </location>
</feature>